<name>A0ABT1E7F5_9FIRM</name>
<dbReference type="PANTHER" id="PTHR43619">
    <property type="entry name" value="S-ADENOSYL-L-METHIONINE-DEPENDENT METHYLTRANSFERASE YKTD-RELATED"/>
    <property type="match status" value="1"/>
</dbReference>
<reference evidence="3 4" key="1">
    <citation type="journal article" date="2022" name="Genome Biol. Evol.">
        <title>Host diet, physiology and behaviors set the stage for Lachnospiraceae cladogenesis.</title>
        <authorList>
            <person name="Vera-Ponce De Leon A."/>
            <person name="Schneider M."/>
            <person name="Jahnes B.C."/>
            <person name="Sadowski V."/>
            <person name="Camuy-Velez L.A."/>
            <person name="Duan J."/>
            <person name="Sabree Z.L."/>
        </authorList>
    </citation>
    <scope>NUCLEOTIDE SEQUENCE [LARGE SCALE GENOMIC DNA]</scope>
    <source>
        <strain evidence="3 4">PAL113</strain>
    </source>
</reference>
<dbReference type="Pfam" id="PF04072">
    <property type="entry name" value="LCM"/>
    <property type="match status" value="1"/>
</dbReference>
<dbReference type="RefSeq" id="WP_262065507.1">
    <property type="nucleotide sequence ID" value="NZ_JAMXOD010000005.1"/>
</dbReference>
<dbReference type="InterPro" id="IPR029063">
    <property type="entry name" value="SAM-dependent_MTases_sf"/>
</dbReference>
<dbReference type="Proteomes" id="UP001523566">
    <property type="component" value="Unassembled WGS sequence"/>
</dbReference>
<dbReference type="SUPFAM" id="SSF53335">
    <property type="entry name" value="S-adenosyl-L-methionine-dependent methyltransferases"/>
    <property type="match status" value="1"/>
</dbReference>
<accession>A0ABT1E7F5</accession>
<organism evidence="3 4">
    <name type="scientific">Aequitasia blattaphilus</name>
    <dbReference type="NCBI Taxonomy" id="2949332"/>
    <lineage>
        <taxon>Bacteria</taxon>
        <taxon>Bacillati</taxon>
        <taxon>Bacillota</taxon>
        <taxon>Clostridia</taxon>
        <taxon>Lachnospirales</taxon>
        <taxon>Lachnospiraceae</taxon>
        <taxon>Aequitasia</taxon>
    </lineage>
</organism>
<dbReference type="InterPro" id="IPR016874">
    <property type="entry name" value="TcmP-like"/>
</dbReference>
<evidence type="ECO:0000313" key="3">
    <source>
        <dbReference type="EMBL" id="MCP1101718.1"/>
    </source>
</evidence>
<evidence type="ECO:0000313" key="4">
    <source>
        <dbReference type="Proteomes" id="UP001523566"/>
    </source>
</evidence>
<protein>
    <submittedName>
        <fullName evidence="3">Class I SAM-dependent methyltransferase</fullName>
        <ecNumber evidence="3">2.1.1.-</ecNumber>
    </submittedName>
</protein>
<proteinExistence type="predicted"/>
<dbReference type="GO" id="GO:0008168">
    <property type="term" value="F:methyltransferase activity"/>
    <property type="evidence" value="ECO:0007669"/>
    <property type="project" value="UniProtKB-KW"/>
</dbReference>
<keyword evidence="4" id="KW-1185">Reference proteome</keyword>
<dbReference type="EMBL" id="JAMZFW010000005">
    <property type="protein sequence ID" value="MCP1101718.1"/>
    <property type="molecule type" value="Genomic_DNA"/>
</dbReference>
<sequence length="268" mass="30851">MRKLHGVADTLFIPLEARIFVSKNYPEYFYDAKALELEKYIPDNSIRKNSSEYSMMASVARYYNMDQIVKTFIDKHELCNIVYLGAGLETAYYRLNTSKALFYEVDLPDVIAARHSVLGETKNDFLIGGDLFSLQWTAQIDTSLPTLIVVSGVFQYFTEEKILKCISDLKSTFKFGQLLFDATNETGIKYANKYVQKTGNKNALMYFFINNSLVFAKRTNTSLIEEHAFFKDARKLLSKKLGLYTRIAMKIVDDKKRAILVHLKLIKK</sequence>
<dbReference type="GO" id="GO:0032259">
    <property type="term" value="P:methylation"/>
    <property type="evidence" value="ECO:0007669"/>
    <property type="project" value="UniProtKB-KW"/>
</dbReference>
<evidence type="ECO:0000256" key="1">
    <source>
        <dbReference type="ARBA" id="ARBA00022603"/>
    </source>
</evidence>
<dbReference type="EC" id="2.1.1.-" evidence="3"/>
<comment type="caution">
    <text evidence="3">The sequence shown here is derived from an EMBL/GenBank/DDBJ whole genome shotgun (WGS) entry which is preliminary data.</text>
</comment>
<dbReference type="PIRSF" id="PIRSF028177">
    <property type="entry name" value="Polyketide_synth_Omtfrase_TcmP"/>
    <property type="match status" value="1"/>
</dbReference>
<gene>
    <name evidence="3" type="ORF">NK125_04720</name>
</gene>
<dbReference type="InterPro" id="IPR007213">
    <property type="entry name" value="Ppm1/Ppm2/Tcmp"/>
</dbReference>
<dbReference type="Gene3D" id="3.40.50.150">
    <property type="entry name" value="Vaccinia Virus protein VP39"/>
    <property type="match status" value="1"/>
</dbReference>
<dbReference type="PANTHER" id="PTHR43619:SF2">
    <property type="entry name" value="S-ADENOSYL-L-METHIONINE-DEPENDENT METHYLTRANSFERASES SUPERFAMILY PROTEIN"/>
    <property type="match status" value="1"/>
</dbReference>
<keyword evidence="1 3" id="KW-0489">Methyltransferase</keyword>
<keyword evidence="2 3" id="KW-0808">Transferase</keyword>
<evidence type="ECO:0000256" key="2">
    <source>
        <dbReference type="ARBA" id="ARBA00022679"/>
    </source>
</evidence>